<gene>
    <name evidence="2" type="ORF">P0665A11.35</name>
    <name evidence="3" type="ORF">P0695H10.6</name>
</gene>
<keyword evidence="1" id="KW-0472">Membrane</keyword>
<evidence type="ECO:0000313" key="4">
    <source>
        <dbReference type="Proteomes" id="UP000000763"/>
    </source>
</evidence>
<reference evidence="4" key="2">
    <citation type="journal article" date="2005" name="Nature">
        <title>The map-based sequence of the rice genome.</title>
        <authorList>
            <consortium name="International rice genome sequencing project (IRGSP)"/>
            <person name="Matsumoto T."/>
            <person name="Wu J."/>
            <person name="Kanamori H."/>
            <person name="Katayose Y."/>
            <person name="Fujisawa M."/>
            <person name="Namiki N."/>
            <person name="Mizuno H."/>
            <person name="Yamamoto K."/>
            <person name="Antonio B.A."/>
            <person name="Baba T."/>
            <person name="Sakata K."/>
            <person name="Nagamura Y."/>
            <person name="Aoki H."/>
            <person name="Arikawa K."/>
            <person name="Arita K."/>
            <person name="Bito T."/>
            <person name="Chiden Y."/>
            <person name="Fujitsuka N."/>
            <person name="Fukunaka R."/>
            <person name="Hamada M."/>
            <person name="Harada C."/>
            <person name="Hayashi A."/>
            <person name="Hijishita S."/>
            <person name="Honda M."/>
            <person name="Hosokawa S."/>
            <person name="Ichikawa Y."/>
            <person name="Idonuma A."/>
            <person name="Iijima M."/>
            <person name="Ikeda M."/>
            <person name="Ikeno M."/>
            <person name="Ito K."/>
            <person name="Ito S."/>
            <person name="Ito T."/>
            <person name="Ito Y."/>
            <person name="Ito Y."/>
            <person name="Iwabuchi A."/>
            <person name="Kamiya K."/>
            <person name="Karasawa W."/>
            <person name="Kurita K."/>
            <person name="Katagiri S."/>
            <person name="Kikuta A."/>
            <person name="Kobayashi H."/>
            <person name="Kobayashi N."/>
            <person name="Machita K."/>
            <person name="Maehara T."/>
            <person name="Masukawa M."/>
            <person name="Mizubayashi T."/>
            <person name="Mukai Y."/>
            <person name="Nagasaki H."/>
            <person name="Nagata Y."/>
            <person name="Naito S."/>
            <person name="Nakashima M."/>
            <person name="Nakama Y."/>
            <person name="Nakamichi Y."/>
            <person name="Nakamura M."/>
            <person name="Meguro A."/>
            <person name="Negishi M."/>
            <person name="Ohta I."/>
            <person name="Ohta T."/>
            <person name="Okamoto M."/>
            <person name="Ono N."/>
            <person name="Saji S."/>
            <person name="Sakaguchi M."/>
            <person name="Sakai K."/>
            <person name="Shibata M."/>
            <person name="Shimokawa T."/>
            <person name="Song J."/>
            <person name="Takazaki Y."/>
            <person name="Terasawa K."/>
            <person name="Tsugane M."/>
            <person name="Tsuji K."/>
            <person name="Ueda S."/>
            <person name="Waki K."/>
            <person name="Yamagata H."/>
            <person name="Yamamoto M."/>
            <person name="Yamamoto S."/>
            <person name="Yamane H."/>
            <person name="Yoshiki S."/>
            <person name="Yoshihara R."/>
            <person name="Yukawa K."/>
            <person name="Zhong H."/>
            <person name="Yano M."/>
            <person name="Yuan Q."/>
            <person name="Ouyang S."/>
            <person name="Liu J."/>
            <person name="Jones K.M."/>
            <person name="Gansberger K."/>
            <person name="Moffat K."/>
            <person name="Hill J."/>
            <person name="Bera J."/>
            <person name="Fadrosh D."/>
            <person name="Jin S."/>
            <person name="Johri S."/>
            <person name="Kim M."/>
            <person name="Overton L."/>
            <person name="Reardon M."/>
            <person name="Tsitrin T."/>
            <person name="Vuong H."/>
            <person name="Weaver B."/>
            <person name="Ciecko A."/>
            <person name="Tallon L."/>
            <person name="Jackson J."/>
            <person name="Pai G."/>
            <person name="Aken S.V."/>
            <person name="Utterback T."/>
            <person name="Reidmuller S."/>
            <person name="Feldblyum T."/>
            <person name="Hsiao J."/>
            <person name="Zismann V."/>
            <person name="Iobst S."/>
            <person name="de Vazeille A.R."/>
            <person name="Buell C.R."/>
            <person name="Ying K."/>
            <person name="Li Y."/>
            <person name="Lu T."/>
            <person name="Huang Y."/>
            <person name="Zhao Q."/>
            <person name="Feng Q."/>
            <person name="Zhang L."/>
            <person name="Zhu J."/>
            <person name="Weng Q."/>
            <person name="Mu J."/>
            <person name="Lu Y."/>
            <person name="Fan D."/>
            <person name="Liu Y."/>
            <person name="Guan J."/>
            <person name="Zhang Y."/>
            <person name="Yu S."/>
            <person name="Liu X."/>
            <person name="Zhang Y."/>
            <person name="Hong G."/>
            <person name="Han B."/>
            <person name="Choisne N."/>
            <person name="Demange N."/>
            <person name="Orjeda G."/>
            <person name="Samain S."/>
            <person name="Cattolico L."/>
            <person name="Pelletier E."/>
            <person name="Couloux A."/>
            <person name="Segurens B."/>
            <person name="Wincker P."/>
            <person name="D'Hont A."/>
            <person name="Scarpelli C."/>
            <person name="Weissenbach J."/>
            <person name="Salanoubat M."/>
            <person name="Quetier F."/>
            <person name="Yu Y."/>
            <person name="Kim H.R."/>
            <person name="Rambo T."/>
            <person name="Currie J."/>
            <person name="Collura K."/>
            <person name="Luo M."/>
            <person name="Yang T."/>
            <person name="Ammiraju J.S.S."/>
            <person name="Engler F."/>
            <person name="Soderlund C."/>
            <person name="Wing R.A."/>
            <person name="Palmer L.E."/>
            <person name="de la Bastide M."/>
            <person name="Spiegel L."/>
            <person name="Nascimento L."/>
            <person name="Zutavern T."/>
            <person name="O'Shaughnessy A."/>
            <person name="Dike S."/>
            <person name="Dedhia N."/>
            <person name="Preston R."/>
            <person name="Balija V."/>
            <person name="McCombie W.R."/>
            <person name="Chow T."/>
            <person name="Chen H."/>
            <person name="Chung M."/>
            <person name="Chen C."/>
            <person name="Shaw J."/>
            <person name="Wu H."/>
            <person name="Hsiao K."/>
            <person name="Chao Y."/>
            <person name="Chu M."/>
            <person name="Cheng C."/>
            <person name="Hour A."/>
            <person name="Lee P."/>
            <person name="Lin S."/>
            <person name="Lin Y."/>
            <person name="Liou J."/>
            <person name="Liu S."/>
            <person name="Hsing Y."/>
            <person name="Raghuvanshi S."/>
            <person name="Mohanty A."/>
            <person name="Bharti A.K."/>
            <person name="Gaur A."/>
            <person name="Gupta V."/>
            <person name="Kumar D."/>
            <person name="Ravi V."/>
            <person name="Vij S."/>
            <person name="Kapur A."/>
            <person name="Khurana P."/>
            <person name="Khurana P."/>
            <person name="Khurana J.P."/>
            <person name="Tyagi A.K."/>
            <person name="Gaikwad K."/>
            <person name="Singh A."/>
            <person name="Dalal V."/>
            <person name="Srivastava S."/>
            <person name="Dixit A."/>
            <person name="Pal A.K."/>
            <person name="Ghazi I.A."/>
            <person name="Yadav M."/>
            <person name="Pandit A."/>
            <person name="Bhargava A."/>
            <person name="Sureshbabu K."/>
            <person name="Batra K."/>
            <person name="Sharma T.R."/>
            <person name="Mohapatra T."/>
            <person name="Singh N.K."/>
            <person name="Messing J."/>
            <person name="Nelson A.B."/>
            <person name="Fuks G."/>
            <person name="Kavchok S."/>
            <person name="Keizer G."/>
            <person name="Linton E."/>
            <person name="Llaca V."/>
            <person name="Song R."/>
            <person name="Tanyolac B."/>
            <person name="Young S."/>
            <person name="Ho-Il K."/>
            <person name="Hahn J.H."/>
            <person name="Sangsakoo G."/>
            <person name="Vanavichit A."/>
            <person name="de Mattos Luiz.A.T."/>
            <person name="Zimmer P.D."/>
            <person name="Malone G."/>
            <person name="Dellagostin O."/>
            <person name="de Oliveira A.C."/>
            <person name="Bevan M."/>
            <person name="Bancroft I."/>
            <person name="Minx P."/>
            <person name="Cordum H."/>
            <person name="Wilson R."/>
            <person name="Cheng Z."/>
            <person name="Jin W."/>
            <person name="Jiang J."/>
            <person name="Leong S.A."/>
            <person name="Iwama H."/>
            <person name="Gojobori T."/>
            <person name="Itoh T."/>
            <person name="Niimura Y."/>
            <person name="Fujii Y."/>
            <person name="Habara T."/>
            <person name="Sakai H."/>
            <person name="Sato Y."/>
            <person name="Wilson G."/>
            <person name="Kumar K."/>
            <person name="McCouch S."/>
            <person name="Juretic N."/>
            <person name="Hoen D."/>
            <person name="Wright S."/>
            <person name="Bruskiewich R."/>
            <person name="Bureau T."/>
            <person name="Miyao A."/>
            <person name="Hirochika H."/>
            <person name="Nishikawa T."/>
            <person name="Kadowaki K."/>
            <person name="Sugiura M."/>
            <person name="Burr B."/>
            <person name="Sasaki T."/>
        </authorList>
    </citation>
    <scope>NUCLEOTIDE SEQUENCE [LARGE SCALE GENOMIC DNA]</scope>
    <source>
        <strain evidence="4">cv. Nipponbare</strain>
    </source>
</reference>
<dbReference type="PANTHER" id="PTHR33994:SF27">
    <property type="entry name" value="OS01G0771700 PROTEIN"/>
    <property type="match status" value="1"/>
</dbReference>
<reference evidence="2" key="1">
    <citation type="journal article" date="2002" name="Nature">
        <title>The genome sequence and structure of rice chromosome 1.</title>
        <authorList>
            <person name="Sasaki T."/>
            <person name="Matsumoto T."/>
            <person name="Yamamoto K."/>
            <person name="Sakata K."/>
            <person name="Baba T."/>
            <person name="Katayose Y."/>
            <person name="Wu J."/>
            <person name="Niimura Y."/>
            <person name="Cheng Z."/>
            <person name="Nagamura Y."/>
            <person name="Antonio B.A."/>
            <person name="Kanamori H."/>
            <person name="Hosokawa S."/>
            <person name="Masukawa M."/>
            <person name="Arikawa K."/>
            <person name="Chiden Y."/>
            <person name="Hayashi M."/>
            <person name="Okamoto M."/>
            <person name="Ando T."/>
            <person name="Aoki H."/>
            <person name="Arita K."/>
            <person name="Hamada M."/>
            <person name="Harada C."/>
            <person name="Hijishita S."/>
            <person name="Honda M."/>
            <person name="Ichikawa Y."/>
            <person name="Idonuma A."/>
            <person name="Iijima M."/>
            <person name="Ikeda M."/>
            <person name="Ikeno M."/>
            <person name="Itoh S."/>
            <person name="Itoh T."/>
            <person name="Itoh Y."/>
            <person name="Itoh Y."/>
            <person name="Iwabuchi A."/>
            <person name="Kamiya K."/>
            <person name="Karasawa W."/>
            <person name="Katagiri S."/>
            <person name="Kikuta A."/>
            <person name="Kobayashi N."/>
            <person name="Kono I."/>
            <person name="Machita K."/>
            <person name="Maehara T."/>
            <person name="Mizuno H."/>
            <person name="Mizubayashi T."/>
            <person name="Mukai Y."/>
            <person name="Nagasaki H."/>
            <person name="Nakashima M."/>
            <person name="Nakama Y."/>
            <person name="Nakamichi Y."/>
            <person name="Nakamura M."/>
            <person name="Namiki N."/>
            <person name="Negishi M."/>
            <person name="Ohta I."/>
            <person name="Ono N."/>
            <person name="Saji S."/>
            <person name="Sakai K."/>
            <person name="Shibata M."/>
            <person name="Shimokawa T."/>
            <person name="Shomura A."/>
            <person name="Song J."/>
            <person name="Takazaki Y."/>
            <person name="Terasawa K."/>
            <person name="Tsuji K."/>
            <person name="Waki K."/>
            <person name="Yamagata H."/>
            <person name="Yamane H."/>
            <person name="Yoshiki S."/>
            <person name="Yoshihara R."/>
            <person name="Yukawa K."/>
            <person name="Zhong H."/>
            <person name="Iwama H."/>
            <person name="Endo T."/>
            <person name="Ito H."/>
            <person name="Hahn J.H."/>
            <person name="Kim H.I."/>
            <person name="Eun M.Y."/>
            <person name="Yano M."/>
            <person name="Jiang J."/>
            <person name="Gojobori T."/>
        </authorList>
    </citation>
    <scope>NUCLEOTIDE SEQUENCE</scope>
</reference>
<feature type="transmembrane region" description="Helical" evidence="1">
    <location>
        <begin position="372"/>
        <end position="396"/>
    </location>
</feature>
<evidence type="ECO:0000313" key="3">
    <source>
        <dbReference type="EMBL" id="BAD82063.1"/>
    </source>
</evidence>
<sequence length="555" mass="60402">MSGYLHGFTQNSGLWLVKRHGTRNSGRLVERKPGSIVERANCMLIMAHGEDLDLQAAEAAAPYHALQGDLREHDEASGRRCSQACLLWTLGLLGLTMFLSTFAFFSTTTRPAATPTLGGRYYHDHDAFSVSIAGYEGIDPGSAGAAVSPAFRVTLGTANGACVDRAAVTVLYSGVALGWAHAEPRDCAAGRRERDVEVVARGQGVGLSERLRGRMASEWRSSGALVLDIDVKAFDEVTSPAYAARHVPDRLIICKVTLDEQGSDSSACPCSNRIMALITFVHRSSCPLRTTTMITMNKQINVLDLLFAITNVRVPIKSQVWYATSSIDFDLYLPASPVRRGLIYLPPMGAGLVEDEDRRRDCLDGHPHIQCAVTVILMAICLALPVYGCWASVYGYKTPDFWVKVPGIEGLERGPSALAAPVFNVTLRVDNEATRRPFCTSRASAAVSYAGVQLGHVDLPGGFCVPGQVVSSVPIVATSDGLGIPSELYERMESQRRRHERVSLEVQVRLDDCCGQLPVMLWRTAVVHGQPQGPFLCKVSPMLKDGEPRPPRLYY</sequence>
<dbReference type="Proteomes" id="UP000817658">
    <property type="component" value="Chromosome 1"/>
</dbReference>
<protein>
    <recommendedName>
        <fullName evidence="5">Late embryogenesis abundant protein LEA-2 subgroup domain-containing protein</fullName>
    </recommendedName>
</protein>
<feature type="transmembrane region" description="Helical" evidence="1">
    <location>
        <begin position="85"/>
        <end position="105"/>
    </location>
</feature>
<dbReference type="PANTHER" id="PTHR33994">
    <property type="entry name" value="OS04G0515000 PROTEIN"/>
    <property type="match status" value="1"/>
</dbReference>
<evidence type="ECO:0000313" key="2">
    <source>
        <dbReference type="EMBL" id="BAD52727.1"/>
    </source>
</evidence>
<dbReference type="Proteomes" id="UP000000763">
    <property type="component" value="Chromosome 1"/>
</dbReference>
<keyword evidence="1" id="KW-1133">Transmembrane helix</keyword>
<dbReference type="EMBL" id="AP003106">
    <property type="protein sequence ID" value="BAD52727.1"/>
    <property type="molecule type" value="Genomic_DNA"/>
</dbReference>
<proteinExistence type="predicted"/>
<dbReference type="AlphaFoldDB" id="Q5ZD20"/>
<dbReference type="EMBL" id="AP003295">
    <property type="protein sequence ID" value="BAD82063.1"/>
    <property type="molecule type" value="Genomic_DNA"/>
</dbReference>
<reference evidence="4" key="3">
    <citation type="journal article" date="2008" name="Nucleic Acids Res.">
        <title>The rice annotation project database (RAP-DB): 2008 update.</title>
        <authorList>
            <consortium name="The rice annotation project (RAP)"/>
        </authorList>
    </citation>
    <scope>GENOME REANNOTATION</scope>
    <source>
        <strain evidence="4">cv. Nipponbare</strain>
    </source>
</reference>
<name>Q5ZD20_ORYSJ</name>
<evidence type="ECO:0008006" key="5">
    <source>
        <dbReference type="Google" id="ProtNLM"/>
    </source>
</evidence>
<accession>Q5ZD20</accession>
<evidence type="ECO:0000256" key="1">
    <source>
        <dbReference type="SAM" id="Phobius"/>
    </source>
</evidence>
<keyword evidence="1" id="KW-0812">Transmembrane</keyword>
<organism evidence="2">
    <name type="scientific">Oryza sativa subsp. japonica</name>
    <name type="common">Rice</name>
    <dbReference type="NCBI Taxonomy" id="39947"/>
    <lineage>
        <taxon>Eukaryota</taxon>
        <taxon>Viridiplantae</taxon>
        <taxon>Streptophyta</taxon>
        <taxon>Embryophyta</taxon>
        <taxon>Tracheophyta</taxon>
        <taxon>Spermatophyta</taxon>
        <taxon>Magnoliopsida</taxon>
        <taxon>Liliopsida</taxon>
        <taxon>Poales</taxon>
        <taxon>Poaceae</taxon>
        <taxon>BOP clade</taxon>
        <taxon>Oryzoideae</taxon>
        <taxon>Oryzeae</taxon>
        <taxon>Oryzinae</taxon>
        <taxon>Oryza</taxon>
        <taxon>Oryza sativa</taxon>
    </lineage>
</organism>